<dbReference type="GO" id="GO:0008776">
    <property type="term" value="F:acetate kinase activity"/>
    <property type="evidence" value="ECO:0007669"/>
    <property type="project" value="UniProtKB-UniRule"/>
</dbReference>
<dbReference type="GO" id="GO:0005524">
    <property type="term" value="F:ATP binding"/>
    <property type="evidence" value="ECO:0007669"/>
    <property type="project" value="UniProtKB-KW"/>
</dbReference>
<comment type="caution">
    <text evidence="5">Lacks conserved residue(s) required for the propagation of feature annotation.</text>
</comment>
<dbReference type="AlphaFoldDB" id="A0AAE0IS74"/>
<feature type="binding site" evidence="5">
    <location>
        <position position="10"/>
    </location>
    <ligand>
        <name>Mg(2+)</name>
        <dbReference type="ChEBI" id="CHEBI:18420"/>
    </ligand>
</feature>
<comment type="caution">
    <text evidence="6">The sequence shown here is derived from an EMBL/GenBank/DDBJ whole genome shotgun (WGS) entry which is preliminary data.</text>
</comment>
<keyword evidence="2 5" id="KW-0547">Nucleotide-binding</keyword>
<dbReference type="PRINTS" id="PR00471">
    <property type="entry name" value="ACETATEKNASE"/>
</dbReference>
<keyword evidence="5" id="KW-0479">Metal-binding</keyword>
<comment type="pathway">
    <text evidence="5">Metabolic intermediate biosynthesis; acetyl-CoA biosynthesis; acetyl-CoA from acetate: step 1/2.</text>
</comment>
<feature type="site" description="Transition state stabilizer" evidence="5">
    <location>
        <position position="189"/>
    </location>
</feature>
<protein>
    <recommendedName>
        <fullName evidence="5">Probable acetate kinase</fullName>
        <ecNumber evidence="5">2.7.2.1</ecNumber>
    </recommendedName>
    <alternativeName>
        <fullName evidence="5">Acetokinase</fullName>
    </alternativeName>
</protein>
<dbReference type="EC" id="2.7.2.1" evidence="5"/>
<comment type="cofactor">
    <cofactor evidence="5">
        <name>Mg(2+)</name>
        <dbReference type="ChEBI" id="CHEBI:18420"/>
    </cofactor>
</comment>
<keyword evidence="3 5" id="KW-0418">Kinase</keyword>
<dbReference type="NCBIfam" id="TIGR00016">
    <property type="entry name" value="ackA"/>
    <property type="match status" value="1"/>
</dbReference>
<evidence type="ECO:0000256" key="5">
    <source>
        <dbReference type="HAMAP-Rule" id="MF_03131"/>
    </source>
</evidence>
<accession>A0AAE0IS74</accession>
<dbReference type="PANTHER" id="PTHR21060:SF15">
    <property type="entry name" value="ACETATE KINASE-RELATED"/>
    <property type="match status" value="1"/>
</dbReference>
<keyword evidence="4 5" id="KW-0067">ATP-binding</keyword>
<dbReference type="Gene3D" id="3.30.420.40">
    <property type="match status" value="2"/>
</dbReference>
<name>A0AAE0IS74_9PEZI</name>
<dbReference type="GO" id="GO:0006085">
    <property type="term" value="P:acetyl-CoA biosynthetic process"/>
    <property type="evidence" value="ECO:0007669"/>
    <property type="project" value="UniProtKB-UniRule"/>
</dbReference>
<evidence type="ECO:0000313" key="7">
    <source>
        <dbReference type="Proteomes" id="UP001283341"/>
    </source>
</evidence>
<feature type="binding site" evidence="5">
    <location>
        <begin position="217"/>
        <end position="221"/>
    </location>
    <ligand>
        <name>ATP</name>
        <dbReference type="ChEBI" id="CHEBI:30616"/>
    </ligand>
</feature>
<evidence type="ECO:0000313" key="6">
    <source>
        <dbReference type="EMBL" id="KAK3330326.1"/>
    </source>
</evidence>
<evidence type="ECO:0000256" key="1">
    <source>
        <dbReference type="ARBA" id="ARBA00022679"/>
    </source>
</evidence>
<dbReference type="InterPro" id="IPR004372">
    <property type="entry name" value="Ac/propionate_kinase"/>
</dbReference>
<dbReference type="GO" id="GO:0000287">
    <property type="term" value="F:magnesium ion binding"/>
    <property type="evidence" value="ECO:0007669"/>
    <property type="project" value="UniProtKB-UniRule"/>
</dbReference>
<feature type="binding site" evidence="5">
    <location>
        <position position="17"/>
    </location>
    <ligand>
        <name>ATP</name>
        <dbReference type="ChEBI" id="CHEBI:30616"/>
    </ligand>
</feature>
<feature type="site" description="Transition state stabilizer" evidence="5">
    <location>
        <position position="250"/>
    </location>
</feature>
<dbReference type="InterPro" id="IPR000890">
    <property type="entry name" value="Aliphatic_acid_kin_short-chain"/>
</dbReference>
<comment type="similarity">
    <text evidence="5">Belongs to the acetokinase family.</text>
</comment>
<proteinExistence type="inferred from homology"/>
<dbReference type="GO" id="GO:0006083">
    <property type="term" value="P:acetate metabolic process"/>
    <property type="evidence" value="ECO:0007669"/>
    <property type="project" value="TreeGrafter"/>
</dbReference>
<feature type="binding site" evidence="5">
    <location>
        <position position="403"/>
    </location>
    <ligand>
        <name>Mg(2+)</name>
        <dbReference type="ChEBI" id="CHEBI:18420"/>
    </ligand>
</feature>
<keyword evidence="7" id="KW-1185">Reference proteome</keyword>
<reference evidence="6" key="1">
    <citation type="journal article" date="2023" name="Mol. Phylogenet. Evol.">
        <title>Genome-scale phylogeny and comparative genomics of the fungal order Sordariales.</title>
        <authorList>
            <person name="Hensen N."/>
            <person name="Bonometti L."/>
            <person name="Westerberg I."/>
            <person name="Brannstrom I.O."/>
            <person name="Guillou S."/>
            <person name="Cros-Aarteil S."/>
            <person name="Calhoun S."/>
            <person name="Haridas S."/>
            <person name="Kuo A."/>
            <person name="Mondo S."/>
            <person name="Pangilinan J."/>
            <person name="Riley R."/>
            <person name="LaButti K."/>
            <person name="Andreopoulos B."/>
            <person name="Lipzen A."/>
            <person name="Chen C."/>
            <person name="Yan M."/>
            <person name="Daum C."/>
            <person name="Ng V."/>
            <person name="Clum A."/>
            <person name="Steindorff A."/>
            <person name="Ohm R.A."/>
            <person name="Martin F."/>
            <person name="Silar P."/>
            <person name="Natvig D.O."/>
            <person name="Lalanne C."/>
            <person name="Gautier V."/>
            <person name="Ament-Velasquez S.L."/>
            <person name="Kruys A."/>
            <person name="Hutchinson M.I."/>
            <person name="Powell A.J."/>
            <person name="Barry K."/>
            <person name="Miller A.N."/>
            <person name="Grigoriev I.V."/>
            <person name="Debuchy R."/>
            <person name="Gladieux P."/>
            <person name="Hiltunen Thoren M."/>
            <person name="Johannesson H."/>
        </authorList>
    </citation>
    <scope>NUCLEOTIDE SEQUENCE</scope>
    <source>
        <strain evidence="6">CBS 118394</strain>
    </source>
</reference>
<dbReference type="Pfam" id="PF00871">
    <property type="entry name" value="Acetate_kinase"/>
    <property type="match status" value="1"/>
</dbReference>
<dbReference type="PIRSF" id="PIRSF000722">
    <property type="entry name" value="Acetate_prop_kin"/>
    <property type="match status" value="1"/>
</dbReference>
<evidence type="ECO:0000256" key="2">
    <source>
        <dbReference type="ARBA" id="ARBA00022741"/>
    </source>
</evidence>
<reference evidence="6" key="2">
    <citation type="submission" date="2023-06" db="EMBL/GenBank/DDBJ databases">
        <authorList>
            <consortium name="Lawrence Berkeley National Laboratory"/>
            <person name="Haridas S."/>
            <person name="Hensen N."/>
            <person name="Bonometti L."/>
            <person name="Westerberg I."/>
            <person name="Brannstrom I.O."/>
            <person name="Guillou S."/>
            <person name="Cros-Aarteil S."/>
            <person name="Calhoun S."/>
            <person name="Kuo A."/>
            <person name="Mondo S."/>
            <person name="Pangilinan J."/>
            <person name="Riley R."/>
            <person name="Labutti K."/>
            <person name="Andreopoulos B."/>
            <person name="Lipzen A."/>
            <person name="Chen C."/>
            <person name="Yanf M."/>
            <person name="Daum C."/>
            <person name="Ng V."/>
            <person name="Clum A."/>
            <person name="Steindorff A."/>
            <person name="Ohm R."/>
            <person name="Martin F."/>
            <person name="Silar P."/>
            <person name="Natvig D."/>
            <person name="Lalanne C."/>
            <person name="Gautier V."/>
            <person name="Ament-Velasquez S.L."/>
            <person name="Kruys A."/>
            <person name="Hutchinson M.I."/>
            <person name="Powell A.J."/>
            <person name="Barry K."/>
            <person name="Miller A.N."/>
            <person name="Grigoriev I.V."/>
            <person name="Debuchy R."/>
            <person name="Gladieux P."/>
            <person name="Thoren M.H."/>
            <person name="Johannesson H."/>
        </authorList>
    </citation>
    <scope>NUCLEOTIDE SEQUENCE</scope>
    <source>
        <strain evidence="6">CBS 118394</strain>
    </source>
</reference>
<dbReference type="SUPFAM" id="SSF53067">
    <property type="entry name" value="Actin-like ATPase domain"/>
    <property type="match status" value="2"/>
</dbReference>
<feature type="active site" description="Proton donor/acceptor" evidence="5">
    <location>
        <position position="157"/>
    </location>
</feature>
<dbReference type="PROSITE" id="PS01075">
    <property type="entry name" value="ACETATE_KINASE_1"/>
    <property type="match status" value="1"/>
</dbReference>
<sequence length="419" mass="45284">MKKKIILAVNAGSSSVKISVYTAQLGEAPVQIAEGSLSGLTAPPPALDYSRRGKTVTKDGDVRDKADTQRDAFDVLLKAFIEDAELPEINTKDDIGIICHRIVHGGDFARPQLISDATYAALEKLNDLAPLHNANSLGIVHQCVSELSGARNVACFDSQFHASIPEHIRTYPINQDIARSNHLRKYGFHGISYAFITRATAKFLGKKPDEVNIIALHLGSGASACAIKAGKSWDTSMGLTPLAGLPGATRSGSVDPSLVFHYASDVGKLSPASTKELHISRAEEILNKESGWKALTGTTNFGAIAESDDPEKRLAFDLFVDRVCGFIGSYYVSLRGQVDALVFAGGIGEKSDRFRGEVVDQLRCLGFPAIDEVANRARMESVVTDIGKKEKGGQHVLVCKTDEQFEMARSCAEDEDFWS</sequence>
<feature type="binding site" evidence="5">
    <location>
        <position position="101"/>
    </location>
    <ligand>
        <name>substrate</name>
    </ligand>
</feature>
<keyword evidence="5" id="KW-0460">Magnesium</keyword>
<keyword evidence="1 5" id="KW-0808">Transferase</keyword>
<gene>
    <name evidence="6" type="ORF">B0H66DRAFT_635379</name>
</gene>
<dbReference type="InterPro" id="IPR043129">
    <property type="entry name" value="ATPase_NBD"/>
</dbReference>
<dbReference type="PANTHER" id="PTHR21060">
    <property type="entry name" value="ACETATE KINASE"/>
    <property type="match status" value="1"/>
</dbReference>
<dbReference type="Proteomes" id="UP001283341">
    <property type="component" value="Unassembled WGS sequence"/>
</dbReference>
<evidence type="ECO:0000256" key="4">
    <source>
        <dbReference type="ARBA" id="ARBA00022840"/>
    </source>
</evidence>
<dbReference type="HAMAP" id="MF_00020">
    <property type="entry name" value="Acetate_kinase"/>
    <property type="match status" value="1"/>
</dbReference>
<dbReference type="PROSITE" id="PS01076">
    <property type="entry name" value="ACETATE_KINASE_2"/>
    <property type="match status" value="1"/>
</dbReference>
<dbReference type="EMBL" id="JAUEDM010000001">
    <property type="protein sequence ID" value="KAK3330326.1"/>
    <property type="molecule type" value="Genomic_DNA"/>
</dbReference>
<evidence type="ECO:0000256" key="3">
    <source>
        <dbReference type="ARBA" id="ARBA00022777"/>
    </source>
</evidence>
<dbReference type="InterPro" id="IPR023865">
    <property type="entry name" value="Aliphatic_acid_kinase_CS"/>
</dbReference>
<organism evidence="6 7">
    <name type="scientific">Apodospora peruviana</name>
    <dbReference type="NCBI Taxonomy" id="516989"/>
    <lineage>
        <taxon>Eukaryota</taxon>
        <taxon>Fungi</taxon>
        <taxon>Dikarya</taxon>
        <taxon>Ascomycota</taxon>
        <taxon>Pezizomycotina</taxon>
        <taxon>Sordariomycetes</taxon>
        <taxon>Sordariomycetidae</taxon>
        <taxon>Sordariales</taxon>
        <taxon>Lasiosphaeriaceae</taxon>
        <taxon>Apodospora</taxon>
    </lineage>
</organism>
<comment type="catalytic activity">
    <reaction evidence="5">
        <text>acetate + ATP = acetyl phosphate + ADP</text>
        <dbReference type="Rhea" id="RHEA:11352"/>
        <dbReference type="ChEBI" id="CHEBI:22191"/>
        <dbReference type="ChEBI" id="CHEBI:30089"/>
        <dbReference type="ChEBI" id="CHEBI:30616"/>
        <dbReference type="ChEBI" id="CHEBI:456216"/>
        <dbReference type="EC" id="2.7.2.1"/>
    </reaction>
</comment>